<organism evidence="5 6">
    <name type="scientific">Steccherinum ochraceum</name>
    <dbReference type="NCBI Taxonomy" id="92696"/>
    <lineage>
        <taxon>Eukaryota</taxon>
        <taxon>Fungi</taxon>
        <taxon>Dikarya</taxon>
        <taxon>Basidiomycota</taxon>
        <taxon>Agaricomycotina</taxon>
        <taxon>Agaricomycetes</taxon>
        <taxon>Polyporales</taxon>
        <taxon>Steccherinaceae</taxon>
        <taxon>Steccherinum</taxon>
    </lineage>
</organism>
<evidence type="ECO:0000259" key="3">
    <source>
        <dbReference type="PROSITE" id="PS50055"/>
    </source>
</evidence>
<dbReference type="InterPro" id="IPR000242">
    <property type="entry name" value="PTP_cat"/>
</dbReference>
<comment type="similarity">
    <text evidence="1">Belongs to the protein-tyrosine phosphatase family. Non-receptor class subfamily.</text>
</comment>
<reference evidence="5 6" key="1">
    <citation type="submission" date="2018-11" db="EMBL/GenBank/DDBJ databases">
        <title>Genome assembly of Steccherinum ochraceum LE-BIN_3174, the white-rot fungus of the Steccherinaceae family (The Residual Polyporoid clade, Polyporales, Basidiomycota).</title>
        <authorList>
            <person name="Fedorova T.V."/>
            <person name="Glazunova O.A."/>
            <person name="Landesman E.O."/>
            <person name="Moiseenko K.V."/>
            <person name="Psurtseva N.V."/>
            <person name="Savinova O.S."/>
            <person name="Shakhova N.V."/>
            <person name="Tyazhelova T.V."/>
            <person name="Vasina D.V."/>
        </authorList>
    </citation>
    <scope>NUCLEOTIDE SEQUENCE [LARGE SCALE GENOMIC DNA]</scope>
    <source>
        <strain evidence="5 6">LE-BIN_3174</strain>
    </source>
</reference>
<dbReference type="PROSITE" id="PS50055">
    <property type="entry name" value="TYR_PHOSPHATASE_PTP"/>
    <property type="match status" value="1"/>
</dbReference>
<dbReference type="PANTHER" id="PTHR19134">
    <property type="entry name" value="RECEPTOR-TYPE TYROSINE-PROTEIN PHOSPHATASE"/>
    <property type="match status" value="1"/>
</dbReference>
<evidence type="ECO:0000259" key="4">
    <source>
        <dbReference type="PROSITE" id="PS50056"/>
    </source>
</evidence>
<feature type="region of interest" description="Disordered" evidence="2">
    <location>
        <begin position="391"/>
        <end position="410"/>
    </location>
</feature>
<keyword evidence="6" id="KW-1185">Reference proteome</keyword>
<dbReference type="Proteomes" id="UP000292702">
    <property type="component" value="Unassembled WGS sequence"/>
</dbReference>
<feature type="domain" description="Tyrosine-protein phosphatase" evidence="3">
    <location>
        <begin position="33"/>
        <end position="382"/>
    </location>
</feature>
<dbReference type="InterPro" id="IPR029021">
    <property type="entry name" value="Prot-tyrosine_phosphatase-like"/>
</dbReference>
<dbReference type="InterPro" id="IPR000387">
    <property type="entry name" value="Tyr_Pase_dom"/>
</dbReference>
<accession>A0A4R0RUE2</accession>
<dbReference type="STRING" id="92696.A0A4R0RUE2"/>
<evidence type="ECO:0008006" key="7">
    <source>
        <dbReference type="Google" id="ProtNLM"/>
    </source>
</evidence>
<dbReference type="EMBL" id="RWJN01000009">
    <property type="protein sequence ID" value="TCD71153.1"/>
    <property type="molecule type" value="Genomic_DNA"/>
</dbReference>
<dbReference type="SUPFAM" id="SSF52799">
    <property type="entry name" value="(Phosphotyrosine protein) phosphatases II"/>
    <property type="match status" value="1"/>
</dbReference>
<name>A0A4R0RUE2_9APHY</name>
<protein>
    <recommendedName>
        <fullName evidence="7">Phosphatases II</fullName>
    </recommendedName>
</protein>
<comment type="caution">
    <text evidence="5">The sequence shown here is derived from an EMBL/GenBank/DDBJ whole genome shotgun (WGS) entry which is preliminary data.</text>
</comment>
<evidence type="ECO:0000313" key="6">
    <source>
        <dbReference type="Proteomes" id="UP000292702"/>
    </source>
</evidence>
<dbReference type="Pfam" id="PF00102">
    <property type="entry name" value="Y_phosphatase"/>
    <property type="match status" value="2"/>
</dbReference>
<sequence length="410" mass="45458">MPPSGATPSWLKKADSSEYRTKAIRMLTQREGIRADFRNTSRQSNLPQSAESEYYSVATGAHKDNRQRNRYPDIFPYDRTRVAVDCGGVCGPEGRYLNASWVREMHGGKWWIAQQAPKDVTMHAFITMLLQPTAFPPEKLLSRPHAKPSDKSRVRTVVQLTPIVEGRYQSASAHSYFPTKADDEPHIFVPDEGLAAPRYKLSLVSSEELNEAHAVQSVVSIQPISSSGQDIGPASIFTHFFFTDWPDKGIPADSSLPGLMKFMHLVDESNRDVTTQPSDSRADLDPDPPIMVNCSAGVGRSGTFIALFSLFRDAGLIPPTTSILNDPSSPTPSLPPTLLGPLPSEYAEDKVVQEIDALREQRLFMVQTKAQAEMIYRVLKLAYEPNTIQAKSKKLKDVDHSTRVSDTTTA</sequence>
<gene>
    <name evidence="5" type="ORF">EIP91_012101</name>
</gene>
<dbReference type="PRINTS" id="PR00700">
    <property type="entry name" value="PRTYPHPHTASE"/>
</dbReference>
<dbReference type="CDD" id="cd00047">
    <property type="entry name" value="PTPc"/>
    <property type="match status" value="1"/>
</dbReference>
<dbReference type="SMART" id="SM00404">
    <property type="entry name" value="PTPc_motif"/>
    <property type="match status" value="1"/>
</dbReference>
<dbReference type="PROSITE" id="PS50056">
    <property type="entry name" value="TYR_PHOSPHATASE_2"/>
    <property type="match status" value="1"/>
</dbReference>
<dbReference type="AlphaFoldDB" id="A0A4R0RUE2"/>
<dbReference type="PANTHER" id="PTHR19134:SF449">
    <property type="entry name" value="TYROSINE-PROTEIN PHOSPHATASE 1"/>
    <property type="match status" value="1"/>
</dbReference>
<feature type="domain" description="Tyrosine specific protein phosphatases" evidence="4">
    <location>
        <begin position="260"/>
        <end position="373"/>
    </location>
</feature>
<dbReference type="SMART" id="SM00194">
    <property type="entry name" value="PTPc"/>
    <property type="match status" value="1"/>
</dbReference>
<evidence type="ECO:0000313" key="5">
    <source>
        <dbReference type="EMBL" id="TCD71153.1"/>
    </source>
</evidence>
<dbReference type="OrthoDB" id="10253954at2759"/>
<dbReference type="GO" id="GO:0004725">
    <property type="term" value="F:protein tyrosine phosphatase activity"/>
    <property type="evidence" value="ECO:0007669"/>
    <property type="project" value="InterPro"/>
</dbReference>
<dbReference type="InterPro" id="IPR003595">
    <property type="entry name" value="Tyr_Pase_cat"/>
</dbReference>
<dbReference type="InterPro" id="IPR050348">
    <property type="entry name" value="Protein-Tyr_Phosphatase"/>
</dbReference>
<evidence type="ECO:0000256" key="1">
    <source>
        <dbReference type="ARBA" id="ARBA00009649"/>
    </source>
</evidence>
<dbReference type="Gene3D" id="3.90.190.10">
    <property type="entry name" value="Protein tyrosine phosphatase superfamily"/>
    <property type="match status" value="1"/>
</dbReference>
<evidence type="ECO:0000256" key="2">
    <source>
        <dbReference type="SAM" id="MobiDB-lite"/>
    </source>
</evidence>
<proteinExistence type="inferred from homology"/>